<feature type="domain" description="RGS" evidence="2">
    <location>
        <begin position="77"/>
        <end position="192"/>
    </location>
</feature>
<name>A0AA47MUM6_MERPO</name>
<dbReference type="PROSITE" id="PS50132">
    <property type="entry name" value="RGS"/>
    <property type="match status" value="1"/>
</dbReference>
<evidence type="ECO:0000313" key="4">
    <source>
        <dbReference type="Proteomes" id="UP001174136"/>
    </source>
</evidence>
<dbReference type="PANTHER" id="PTHR10845:SF265">
    <property type="entry name" value="REGULATOR OF G PROTEIN-SIGNALING 5B"/>
    <property type="match status" value="1"/>
</dbReference>
<dbReference type="InterPro" id="IPR016137">
    <property type="entry name" value="RGS"/>
</dbReference>
<comment type="caution">
    <text evidence="3">The sequence shown here is derived from an EMBL/GenBank/DDBJ whole genome shotgun (WGS) entry which is preliminary data.</text>
</comment>
<organism evidence="3 4">
    <name type="scientific">Merluccius polli</name>
    <name type="common">Benguela hake</name>
    <name type="synonym">Merluccius cadenati</name>
    <dbReference type="NCBI Taxonomy" id="89951"/>
    <lineage>
        <taxon>Eukaryota</taxon>
        <taxon>Metazoa</taxon>
        <taxon>Chordata</taxon>
        <taxon>Craniata</taxon>
        <taxon>Vertebrata</taxon>
        <taxon>Euteleostomi</taxon>
        <taxon>Actinopterygii</taxon>
        <taxon>Neopterygii</taxon>
        <taxon>Teleostei</taxon>
        <taxon>Neoteleostei</taxon>
        <taxon>Acanthomorphata</taxon>
        <taxon>Zeiogadaria</taxon>
        <taxon>Gadariae</taxon>
        <taxon>Gadiformes</taxon>
        <taxon>Gadoidei</taxon>
        <taxon>Merlucciidae</taxon>
        <taxon>Merluccius</taxon>
    </lineage>
</organism>
<dbReference type="Proteomes" id="UP001174136">
    <property type="component" value="Unassembled WGS sequence"/>
</dbReference>
<dbReference type="EMBL" id="JAOPHQ010002580">
    <property type="protein sequence ID" value="KAK0146409.1"/>
    <property type="molecule type" value="Genomic_DNA"/>
</dbReference>
<protein>
    <submittedName>
        <fullName evidence="3">Regulator of G-protein signaling 5</fullName>
    </submittedName>
</protein>
<dbReference type="PRINTS" id="PR01301">
    <property type="entry name" value="RGSPROTEIN"/>
</dbReference>
<keyword evidence="1" id="KW-0732">Signal</keyword>
<dbReference type="SUPFAM" id="SSF48097">
    <property type="entry name" value="Regulator of G-protein signaling, RGS"/>
    <property type="match status" value="1"/>
</dbReference>
<dbReference type="InterPro" id="IPR044926">
    <property type="entry name" value="RGS_subdomain_2"/>
</dbReference>
<reference evidence="3" key="1">
    <citation type="journal article" date="2023" name="Front. Mar. Sci.">
        <title>A new Merluccius polli reference genome to investigate the effects of global change in West African waters.</title>
        <authorList>
            <person name="Mateo J.L."/>
            <person name="Blanco-Fernandez C."/>
            <person name="Garcia-Vazquez E."/>
            <person name="Machado-Schiaffino G."/>
        </authorList>
    </citation>
    <scope>NUCLEOTIDE SEQUENCE</scope>
    <source>
        <strain evidence="3">C29</strain>
        <tissue evidence="3">Fin</tissue>
    </source>
</reference>
<sequence>MDGNFVMFAIISINVCHLRPLEALVVASAQWVSRAKQLKALFAGLRLKPDHSGIMGHSNKTDTQRLNRNEPLNWNESFEKLLSSQNGLCLFRAFLQSEFSEENIAFYLACEDYRATKTSQLPAKAQKIYQEFISTDAPREVNLDHMTKAQTLENMKQATPGCFDLAQAKIHGLMQRDCYPRFLKSPAYLELVHRTRTG</sequence>
<dbReference type="AlphaFoldDB" id="A0AA47MUM6"/>
<evidence type="ECO:0000313" key="3">
    <source>
        <dbReference type="EMBL" id="KAK0146409.1"/>
    </source>
</evidence>
<dbReference type="InterPro" id="IPR024066">
    <property type="entry name" value="RGS_subdom1/3"/>
</dbReference>
<accession>A0AA47MUM6</accession>
<dbReference type="Gene3D" id="1.10.196.10">
    <property type="match status" value="2"/>
</dbReference>
<dbReference type="SMART" id="SM00315">
    <property type="entry name" value="RGS"/>
    <property type="match status" value="1"/>
</dbReference>
<dbReference type="Pfam" id="PF00615">
    <property type="entry name" value="RGS"/>
    <property type="match status" value="1"/>
</dbReference>
<keyword evidence="4" id="KW-1185">Reference proteome</keyword>
<evidence type="ECO:0000256" key="1">
    <source>
        <dbReference type="SAM" id="SignalP"/>
    </source>
</evidence>
<dbReference type="Gene3D" id="1.10.167.10">
    <property type="entry name" value="Regulator of G-protein Signalling 4, domain 2"/>
    <property type="match status" value="1"/>
</dbReference>
<feature type="chain" id="PRO_5041332766" evidence="1">
    <location>
        <begin position="24"/>
        <end position="198"/>
    </location>
</feature>
<gene>
    <name evidence="3" type="primary">RGS5_0</name>
    <name evidence="3" type="ORF">N1851_014292</name>
</gene>
<dbReference type="InterPro" id="IPR036305">
    <property type="entry name" value="RGS_sf"/>
</dbReference>
<evidence type="ECO:0000259" key="2">
    <source>
        <dbReference type="PROSITE" id="PS50132"/>
    </source>
</evidence>
<dbReference type="FunFam" id="1.10.167.10:FF:000001">
    <property type="entry name" value="Putative regulator of g-protein signaling 12"/>
    <property type="match status" value="1"/>
</dbReference>
<dbReference type="PANTHER" id="PTHR10845">
    <property type="entry name" value="REGULATOR OF G PROTEIN SIGNALING"/>
    <property type="match status" value="1"/>
</dbReference>
<proteinExistence type="predicted"/>
<feature type="signal peptide" evidence="1">
    <location>
        <begin position="1"/>
        <end position="23"/>
    </location>
</feature>